<dbReference type="Pfam" id="PF00226">
    <property type="entry name" value="DnaJ"/>
    <property type="match status" value="1"/>
</dbReference>
<dbReference type="GO" id="GO:0051082">
    <property type="term" value="F:unfolded protein binding"/>
    <property type="evidence" value="ECO:0007669"/>
    <property type="project" value="TreeGrafter"/>
</dbReference>
<feature type="compositionally biased region" description="Polar residues" evidence="1">
    <location>
        <begin position="387"/>
        <end position="402"/>
    </location>
</feature>
<feature type="compositionally biased region" description="Polar residues" evidence="1">
    <location>
        <begin position="194"/>
        <end position="209"/>
    </location>
</feature>
<organism evidence="3 4">
    <name type="scientific">Magallana gigas</name>
    <name type="common">Pacific oyster</name>
    <name type="synonym">Crassostrea gigas</name>
    <dbReference type="NCBI Taxonomy" id="29159"/>
    <lineage>
        <taxon>Eukaryota</taxon>
        <taxon>Metazoa</taxon>
        <taxon>Spiralia</taxon>
        <taxon>Lophotrochozoa</taxon>
        <taxon>Mollusca</taxon>
        <taxon>Bivalvia</taxon>
        <taxon>Autobranchia</taxon>
        <taxon>Pteriomorphia</taxon>
        <taxon>Ostreida</taxon>
        <taxon>Ostreoidea</taxon>
        <taxon>Ostreidae</taxon>
        <taxon>Magallana</taxon>
    </lineage>
</organism>
<dbReference type="CDD" id="cd06257">
    <property type="entry name" value="DnaJ"/>
    <property type="match status" value="1"/>
</dbReference>
<feature type="compositionally biased region" description="Basic residues" evidence="1">
    <location>
        <begin position="425"/>
        <end position="434"/>
    </location>
</feature>
<feature type="region of interest" description="Disordered" evidence="1">
    <location>
        <begin position="425"/>
        <end position="511"/>
    </location>
</feature>
<feature type="compositionally biased region" description="Basic and acidic residues" evidence="1">
    <location>
        <begin position="323"/>
        <end position="346"/>
    </location>
</feature>
<dbReference type="InterPro" id="IPR001623">
    <property type="entry name" value="DnaJ_domain"/>
</dbReference>
<feature type="compositionally biased region" description="Low complexity" evidence="1">
    <location>
        <begin position="442"/>
        <end position="456"/>
    </location>
</feature>
<dbReference type="PROSITE" id="PS50076">
    <property type="entry name" value="DNAJ_2"/>
    <property type="match status" value="1"/>
</dbReference>
<feature type="compositionally biased region" description="Basic and acidic residues" evidence="1">
    <location>
        <begin position="462"/>
        <end position="472"/>
    </location>
</feature>
<dbReference type="InterPro" id="IPR003903">
    <property type="entry name" value="UIM_dom"/>
</dbReference>
<accession>A0A8W8ND24</accession>
<dbReference type="EnsemblMetazoa" id="G5646.15">
    <property type="protein sequence ID" value="G5646.15:cds"/>
    <property type="gene ID" value="G5646"/>
</dbReference>
<dbReference type="PRINTS" id="PR00625">
    <property type="entry name" value="JDOMAIN"/>
</dbReference>
<sequence>MAQGRNPVRERKRCLEVLNLTEEASEDQIKKSYRKLALKYHPDKNESEDAKEKFQEISYAYKYLTEGPEAVGLHDDSSNVGAFDESASMDILFRLFPWLIGDRRGHSSFMFSTGPGFGFTSFSSSPFHSSFFSEPDDHFMFMEESPFEMRPRFDHLFHFHPHGLGSRPRSGQRQPPRHRPHSHRIHVERPPQPSRTAPQNNSSTSTSFPTDYIEISDDEDTPLRGTTGSGTSSGTPMENSQNDMFINAMDSAAASKNSKGRKTKSRSSLSFSRILKRIRGELLRIEESARNGNYFDKYRPDIPLTEQDEEEMLRIALELSKSELSKEEDKNNNQEKEKKTKDDKNFSVKVSADYGADIPSSSGSNGGQFSDMPMPRSDAREMDDVSTYDNCGSDDNQDTVSWYDNIGGLSENSIYSPMTEVHKSYYSKKHHKTGKDHPRTASSSSSLGNSSKSGPSHTHTAHSHEPDHENIGRRRVSHKPSMADQVKHGSHNLHVPKNSKAEKARGTHHKH</sequence>
<evidence type="ECO:0000313" key="3">
    <source>
        <dbReference type="EnsemblMetazoa" id="G5646.15:cds"/>
    </source>
</evidence>
<dbReference type="InterPro" id="IPR036869">
    <property type="entry name" value="J_dom_sf"/>
</dbReference>
<dbReference type="SMART" id="SM00271">
    <property type="entry name" value="DnaJ"/>
    <property type="match status" value="1"/>
</dbReference>
<feature type="compositionally biased region" description="Low complexity" evidence="1">
    <location>
        <begin position="225"/>
        <end position="235"/>
    </location>
</feature>
<proteinExistence type="predicted"/>
<dbReference type="Proteomes" id="UP000005408">
    <property type="component" value="Unassembled WGS sequence"/>
</dbReference>
<evidence type="ECO:0000259" key="2">
    <source>
        <dbReference type="PROSITE" id="PS50076"/>
    </source>
</evidence>
<dbReference type="AlphaFoldDB" id="A0A8W8ND24"/>
<protein>
    <recommendedName>
        <fullName evidence="2">J domain-containing protein</fullName>
    </recommendedName>
</protein>
<reference evidence="3" key="1">
    <citation type="submission" date="2022-08" db="UniProtKB">
        <authorList>
            <consortium name="EnsemblMetazoa"/>
        </authorList>
    </citation>
    <scope>IDENTIFICATION</scope>
    <source>
        <strain evidence="3">05x7-T-G4-1.051#20</strain>
    </source>
</reference>
<feature type="domain" description="J" evidence="2">
    <location>
        <begin position="13"/>
        <end position="78"/>
    </location>
</feature>
<feature type="region of interest" description="Disordered" evidence="1">
    <location>
        <begin position="323"/>
        <end position="402"/>
    </location>
</feature>
<dbReference type="SUPFAM" id="SSF46565">
    <property type="entry name" value="Chaperone J-domain"/>
    <property type="match status" value="1"/>
</dbReference>
<feature type="compositionally biased region" description="Low complexity" evidence="1">
    <location>
        <begin position="165"/>
        <end position="174"/>
    </location>
</feature>
<evidence type="ECO:0000313" key="4">
    <source>
        <dbReference type="Proteomes" id="UP000005408"/>
    </source>
</evidence>
<feature type="compositionally biased region" description="Basic residues" evidence="1">
    <location>
        <begin position="175"/>
        <end position="186"/>
    </location>
</feature>
<dbReference type="PANTHER" id="PTHR43948">
    <property type="entry name" value="DNAJ HOMOLOG SUBFAMILY B"/>
    <property type="match status" value="1"/>
</dbReference>
<feature type="region of interest" description="Disordered" evidence="1">
    <location>
        <begin position="160"/>
        <end position="241"/>
    </location>
</feature>
<keyword evidence="4" id="KW-1185">Reference proteome</keyword>
<dbReference type="GO" id="GO:0051087">
    <property type="term" value="F:protein-folding chaperone binding"/>
    <property type="evidence" value="ECO:0007669"/>
    <property type="project" value="TreeGrafter"/>
</dbReference>
<dbReference type="GO" id="GO:0044183">
    <property type="term" value="F:protein folding chaperone"/>
    <property type="evidence" value="ECO:0007669"/>
    <property type="project" value="TreeGrafter"/>
</dbReference>
<name>A0A8W8ND24_MAGGI</name>
<dbReference type="PROSITE" id="PS50330">
    <property type="entry name" value="UIM"/>
    <property type="match status" value="1"/>
</dbReference>
<dbReference type="PANTHER" id="PTHR43948:SF10">
    <property type="entry name" value="MRJ, ISOFORM E"/>
    <property type="match status" value="1"/>
</dbReference>
<dbReference type="Gene3D" id="1.10.287.110">
    <property type="entry name" value="DnaJ domain"/>
    <property type="match status" value="1"/>
</dbReference>
<dbReference type="GO" id="GO:0005737">
    <property type="term" value="C:cytoplasm"/>
    <property type="evidence" value="ECO:0007669"/>
    <property type="project" value="TreeGrafter"/>
</dbReference>
<evidence type="ECO:0000256" key="1">
    <source>
        <dbReference type="SAM" id="MobiDB-lite"/>
    </source>
</evidence>